<evidence type="ECO:0000313" key="2">
    <source>
        <dbReference type="Proteomes" id="UP000663881"/>
    </source>
</evidence>
<proteinExistence type="predicted"/>
<accession>A0A820K4V1</accession>
<organism evidence="1 2">
    <name type="scientific">Adineta steineri</name>
    <dbReference type="NCBI Taxonomy" id="433720"/>
    <lineage>
        <taxon>Eukaryota</taxon>
        <taxon>Metazoa</taxon>
        <taxon>Spiralia</taxon>
        <taxon>Gnathifera</taxon>
        <taxon>Rotifera</taxon>
        <taxon>Eurotatoria</taxon>
        <taxon>Bdelloidea</taxon>
        <taxon>Adinetida</taxon>
        <taxon>Adinetidae</taxon>
        <taxon>Adineta</taxon>
    </lineage>
</organism>
<comment type="caution">
    <text evidence="1">The sequence shown here is derived from an EMBL/GenBank/DDBJ whole genome shotgun (WGS) entry which is preliminary data.</text>
</comment>
<dbReference type="EMBL" id="CAJOAY010019555">
    <property type="protein sequence ID" value="CAF4331510.1"/>
    <property type="molecule type" value="Genomic_DNA"/>
</dbReference>
<dbReference type="AlphaFoldDB" id="A0A820K4V1"/>
<evidence type="ECO:0000313" key="1">
    <source>
        <dbReference type="EMBL" id="CAF4331510.1"/>
    </source>
</evidence>
<gene>
    <name evidence="1" type="ORF">OKA104_LOCUS47796</name>
</gene>
<name>A0A820K4V1_9BILA</name>
<protein>
    <submittedName>
        <fullName evidence="1">Uncharacterized protein</fullName>
    </submittedName>
</protein>
<reference evidence="1" key="1">
    <citation type="submission" date="2021-02" db="EMBL/GenBank/DDBJ databases">
        <authorList>
            <person name="Nowell W R."/>
        </authorList>
    </citation>
    <scope>NUCLEOTIDE SEQUENCE</scope>
</reference>
<sequence>MTPSIGAVTPPPRTKDSNVLVGVNPTVSSIRAMVLTMLGTPPGFDRTSTPSTAGDSHSSNFGATFSSMVNPSVPQTIGAQPVIGTESLFSSPTSLPQPTPFPGTFSMWSMPHIGSSPLQQQPSPIQSQNANTQFTSGSLGIFHPRSGGFPPFPSGNLNTKPTLGSSVGFPFGWN</sequence>
<dbReference type="Proteomes" id="UP000663881">
    <property type="component" value="Unassembled WGS sequence"/>
</dbReference>